<name>A0ABT6BIX3_9BACT</name>
<protein>
    <submittedName>
        <fullName evidence="1">Uncharacterized protein</fullName>
    </submittedName>
</protein>
<dbReference type="EMBL" id="JARJOW010000003">
    <property type="protein sequence ID" value="MDF5690295.1"/>
    <property type="molecule type" value="Genomic_DNA"/>
</dbReference>
<sequence length="83" mass="9717">MFETQTILKKMTENDISTEEYSPAEGTITSLSQLTKEQFHDLMSSDHPAAKNYRDYAKLEFDLRLKSYQSLNDFFNRDKNVSI</sequence>
<proteinExistence type="predicted"/>
<evidence type="ECO:0000313" key="1">
    <source>
        <dbReference type="EMBL" id="MDF5690295.1"/>
    </source>
</evidence>
<evidence type="ECO:0000313" key="2">
    <source>
        <dbReference type="Proteomes" id="UP001321344"/>
    </source>
</evidence>
<organism evidence="1 2">
    <name type="scientific">Aquirufa aurantiipilula</name>
    <dbReference type="NCBI Taxonomy" id="2696561"/>
    <lineage>
        <taxon>Bacteria</taxon>
        <taxon>Pseudomonadati</taxon>
        <taxon>Bacteroidota</taxon>
        <taxon>Cytophagia</taxon>
        <taxon>Cytophagales</taxon>
        <taxon>Flectobacillaceae</taxon>
        <taxon>Aquirufa</taxon>
    </lineage>
</organism>
<comment type="caution">
    <text evidence="1">The sequence shown here is derived from an EMBL/GenBank/DDBJ whole genome shotgun (WGS) entry which is preliminary data.</text>
</comment>
<gene>
    <name evidence="1" type="ORF">PQG43_05430</name>
</gene>
<keyword evidence="2" id="KW-1185">Reference proteome</keyword>
<dbReference type="Proteomes" id="UP001321344">
    <property type="component" value="Unassembled WGS sequence"/>
</dbReference>
<accession>A0ABT6BIX3</accession>
<reference evidence="1 2" key="1">
    <citation type="submission" date="2023-03" db="EMBL/GenBank/DDBJ databases">
        <title>Genome sequencing of Aquirufa.</title>
        <authorList>
            <person name="Pitt A."/>
            <person name="Hahn M.W."/>
        </authorList>
    </citation>
    <scope>NUCLEOTIDE SEQUENCE [LARGE SCALE GENOMIC DNA]</scope>
    <source>
        <strain evidence="1 2">WAEICH-18A</strain>
    </source>
</reference>
<dbReference type="RefSeq" id="WP_276343959.1">
    <property type="nucleotide sequence ID" value="NZ_JARJOW010000003.1"/>
</dbReference>